<dbReference type="SMART" id="SM00213">
    <property type="entry name" value="UBQ"/>
    <property type="match status" value="1"/>
</dbReference>
<keyword evidence="3 7" id="KW-0645">Protease</keyword>
<dbReference type="GO" id="GO:0004843">
    <property type="term" value="F:cysteine-type deubiquitinase activity"/>
    <property type="evidence" value="ECO:0007669"/>
    <property type="project" value="UniProtKB-UniRule"/>
</dbReference>
<keyword evidence="12" id="KW-1185">Reference proteome</keyword>
<accession>A0AAW1RSW1</accession>
<dbReference type="InterPro" id="IPR038765">
    <property type="entry name" value="Papain-like_cys_pep_sf"/>
</dbReference>
<dbReference type="PROSITE" id="PS50053">
    <property type="entry name" value="UBIQUITIN_2"/>
    <property type="match status" value="1"/>
</dbReference>
<feature type="compositionally biased region" description="Basic and acidic residues" evidence="8">
    <location>
        <begin position="365"/>
        <end position="379"/>
    </location>
</feature>
<evidence type="ECO:0000313" key="12">
    <source>
        <dbReference type="Proteomes" id="UP001438707"/>
    </source>
</evidence>
<comment type="similarity">
    <text evidence="2 7">Belongs to the peptidase C19 family.</text>
</comment>
<dbReference type="Gene3D" id="3.90.70.10">
    <property type="entry name" value="Cysteine proteinases"/>
    <property type="match status" value="1"/>
</dbReference>
<feature type="domain" description="Ubiquitin-like" evidence="9">
    <location>
        <begin position="1"/>
        <end position="70"/>
    </location>
</feature>
<feature type="region of interest" description="Disordered" evidence="8">
    <location>
        <begin position="365"/>
        <end position="430"/>
    </location>
</feature>
<keyword evidence="5 7" id="KW-0378">Hydrolase</keyword>
<evidence type="ECO:0000256" key="5">
    <source>
        <dbReference type="ARBA" id="ARBA00022801"/>
    </source>
</evidence>
<protein>
    <recommendedName>
        <fullName evidence="7">Ubiquitin carboxyl-terminal hydrolase</fullName>
        <ecNumber evidence="7">3.4.19.12</ecNumber>
    </recommendedName>
</protein>
<dbReference type="GO" id="GO:0061136">
    <property type="term" value="P:regulation of proteasomal protein catabolic process"/>
    <property type="evidence" value="ECO:0007669"/>
    <property type="project" value="TreeGrafter"/>
</dbReference>
<evidence type="ECO:0000256" key="6">
    <source>
        <dbReference type="ARBA" id="ARBA00022807"/>
    </source>
</evidence>
<keyword evidence="4 7" id="KW-0833">Ubl conjugation pathway</keyword>
<dbReference type="FunFam" id="3.10.20.90:FF:000119">
    <property type="entry name" value="Ubiquitin carboxyl-terminal hydrolase 14"/>
    <property type="match status" value="1"/>
</dbReference>
<dbReference type="InterPro" id="IPR029071">
    <property type="entry name" value="Ubiquitin-like_domsf"/>
</dbReference>
<keyword evidence="6 7" id="KW-0788">Thiol protease</keyword>
<dbReference type="InterPro" id="IPR019954">
    <property type="entry name" value="Ubiquitin_CS"/>
</dbReference>
<dbReference type="Proteomes" id="UP001438707">
    <property type="component" value="Unassembled WGS sequence"/>
</dbReference>
<dbReference type="SUPFAM" id="SSF54236">
    <property type="entry name" value="Ubiquitin-like"/>
    <property type="match status" value="1"/>
</dbReference>
<evidence type="ECO:0000256" key="8">
    <source>
        <dbReference type="SAM" id="MobiDB-lite"/>
    </source>
</evidence>
<dbReference type="PROSITE" id="PS00299">
    <property type="entry name" value="UBIQUITIN_1"/>
    <property type="match status" value="1"/>
</dbReference>
<feature type="compositionally biased region" description="Low complexity" evidence="8">
    <location>
        <begin position="420"/>
        <end position="430"/>
    </location>
</feature>
<dbReference type="InterPro" id="IPR028889">
    <property type="entry name" value="USP"/>
</dbReference>
<evidence type="ECO:0000259" key="9">
    <source>
        <dbReference type="PROSITE" id="PS50053"/>
    </source>
</evidence>
<evidence type="ECO:0000313" key="11">
    <source>
        <dbReference type="EMBL" id="KAK9836436.1"/>
    </source>
</evidence>
<dbReference type="EMBL" id="JALJOS010000007">
    <property type="protein sequence ID" value="KAK9836436.1"/>
    <property type="molecule type" value="Genomic_DNA"/>
</dbReference>
<organism evidence="11 12">
    <name type="scientific">Apatococcus lobatus</name>
    <dbReference type="NCBI Taxonomy" id="904363"/>
    <lineage>
        <taxon>Eukaryota</taxon>
        <taxon>Viridiplantae</taxon>
        <taxon>Chlorophyta</taxon>
        <taxon>core chlorophytes</taxon>
        <taxon>Trebouxiophyceae</taxon>
        <taxon>Chlorellales</taxon>
        <taxon>Chlorellaceae</taxon>
        <taxon>Apatococcus</taxon>
    </lineage>
</organism>
<dbReference type="InterPro" id="IPR018200">
    <property type="entry name" value="USP_CS"/>
</dbReference>
<evidence type="ECO:0000256" key="7">
    <source>
        <dbReference type="RuleBase" id="RU366025"/>
    </source>
</evidence>
<feature type="compositionally biased region" description="Polar residues" evidence="8">
    <location>
        <begin position="385"/>
        <end position="395"/>
    </location>
</feature>
<dbReference type="Pfam" id="PF00240">
    <property type="entry name" value="ubiquitin"/>
    <property type="match status" value="1"/>
</dbReference>
<dbReference type="GO" id="GO:0070628">
    <property type="term" value="F:proteasome binding"/>
    <property type="evidence" value="ECO:0007669"/>
    <property type="project" value="TreeGrafter"/>
</dbReference>
<dbReference type="InterPro" id="IPR044635">
    <property type="entry name" value="UBP14-like"/>
</dbReference>
<evidence type="ECO:0000256" key="1">
    <source>
        <dbReference type="ARBA" id="ARBA00000707"/>
    </source>
</evidence>
<comment type="function">
    <text evidence="7">Recognizes and hydrolyzes the peptide bond at the C-terminal Gly of ubiquitin. Involved in the processing of poly-ubiquitin precursors as well as that of ubiquitinated proteins.</text>
</comment>
<proteinExistence type="inferred from homology"/>
<evidence type="ECO:0000256" key="4">
    <source>
        <dbReference type="ARBA" id="ARBA00022786"/>
    </source>
</evidence>
<reference evidence="11 12" key="1">
    <citation type="journal article" date="2024" name="Nat. Commun.">
        <title>Phylogenomics reveals the evolutionary origins of lichenization in chlorophyte algae.</title>
        <authorList>
            <person name="Puginier C."/>
            <person name="Libourel C."/>
            <person name="Otte J."/>
            <person name="Skaloud P."/>
            <person name="Haon M."/>
            <person name="Grisel S."/>
            <person name="Petersen M."/>
            <person name="Berrin J.G."/>
            <person name="Delaux P.M."/>
            <person name="Dal Grande F."/>
            <person name="Keller J."/>
        </authorList>
    </citation>
    <scope>NUCLEOTIDE SEQUENCE [LARGE SCALE GENOMIC DNA]</scope>
    <source>
        <strain evidence="11 12">SAG 2145</strain>
    </source>
</reference>
<dbReference type="PROSITE" id="PS00973">
    <property type="entry name" value="USP_2"/>
    <property type="match status" value="1"/>
</dbReference>
<dbReference type="AlphaFoldDB" id="A0AAW1RSW1"/>
<dbReference type="Gene3D" id="3.10.20.90">
    <property type="entry name" value="Phosphatidylinositol 3-kinase Catalytic Subunit, Chain A, domain 1"/>
    <property type="match status" value="1"/>
</dbReference>
<dbReference type="PANTHER" id="PTHR43982:SF1">
    <property type="entry name" value="UBIQUITIN CARBOXYL-TERMINAL HYDROLASE 14"/>
    <property type="match status" value="1"/>
</dbReference>
<dbReference type="PROSITE" id="PS00972">
    <property type="entry name" value="USP_1"/>
    <property type="match status" value="1"/>
</dbReference>
<dbReference type="InterPro" id="IPR001394">
    <property type="entry name" value="Peptidase_C19_UCH"/>
</dbReference>
<feature type="domain" description="USP" evidence="10">
    <location>
        <begin position="105"/>
        <end position="501"/>
    </location>
</feature>
<comment type="caution">
    <text evidence="11">The sequence shown here is derived from an EMBL/GenBank/DDBJ whole genome shotgun (WGS) entry which is preliminary data.</text>
</comment>
<comment type="catalytic activity">
    <reaction evidence="1 7">
        <text>Thiol-dependent hydrolysis of ester, thioester, amide, peptide and isopeptide bonds formed by the C-terminal Gly of ubiquitin (a 76-residue protein attached to proteins as an intracellular targeting signal).</text>
        <dbReference type="EC" id="3.4.19.12"/>
    </reaction>
</comment>
<dbReference type="CDD" id="cd02657">
    <property type="entry name" value="Peptidase_C19A"/>
    <property type="match status" value="1"/>
</dbReference>
<evidence type="ECO:0000256" key="2">
    <source>
        <dbReference type="ARBA" id="ARBA00009085"/>
    </source>
</evidence>
<evidence type="ECO:0000256" key="3">
    <source>
        <dbReference type="ARBA" id="ARBA00022670"/>
    </source>
</evidence>
<dbReference type="Pfam" id="PF00443">
    <property type="entry name" value="UCH"/>
    <property type="match status" value="1"/>
</dbReference>
<dbReference type="InterPro" id="IPR000626">
    <property type="entry name" value="Ubiquitin-like_dom"/>
</dbReference>
<sequence>MKVVIKWGKKTFDDVEIDTSLPASIFKHQVYSLTGVPPERQKIMVKGGMLKDESTWSDTGVKSGQKLMLLGTADKLPEAPTSAPTFLEDLPEEQQSAADTKQFGSGLNNLGNTCYMNSTLQCLYSVPELRQALQVYSEPGQLASSSSHHRLAIAAQGLFGEMARSGAPVTPFTFLFTLRQAYPQFAQQGRGGQYSQQDAEECWSQLMTTLQDRLKDPSSAASDPAIKQLFGVGYHTELKCEETGETFQEDTTALSLKCNISIDVNQLEEGIKLALKDDREKNSDALGGLAVFAGSSVISHLPPYLTVHMVRFFYKADVQQKAKILRKVVFPVLLDLYDFCTPDLKRQLDGPRDALRAIEDKAAADARASKSKVPKEEGSKAANVETAQLMDTPQAKTVGDADVDMRDAGPPTSSSAGDEASTSTSAAHAGGHTGRYELMAVLTHKGRSADSGHYVSWVKQDSGQWVQFDDEQLVLRKEDEIATLAGGGDWHMAYLLMYRAQRVPNA</sequence>
<dbReference type="CDD" id="cd16104">
    <property type="entry name" value="Ubl_USP14_like"/>
    <property type="match status" value="1"/>
</dbReference>
<name>A0AAW1RSW1_9CHLO</name>
<gene>
    <name evidence="11" type="ORF">WJX74_000563</name>
</gene>
<evidence type="ECO:0000259" key="10">
    <source>
        <dbReference type="PROSITE" id="PS50235"/>
    </source>
</evidence>
<dbReference type="PROSITE" id="PS50235">
    <property type="entry name" value="USP_3"/>
    <property type="match status" value="1"/>
</dbReference>
<dbReference type="SUPFAM" id="SSF54001">
    <property type="entry name" value="Cysteine proteinases"/>
    <property type="match status" value="1"/>
</dbReference>
<dbReference type="GO" id="GO:0016579">
    <property type="term" value="P:protein deubiquitination"/>
    <property type="evidence" value="ECO:0007669"/>
    <property type="project" value="InterPro"/>
</dbReference>
<dbReference type="PANTHER" id="PTHR43982">
    <property type="entry name" value="UBIQUITIN CARBOXYL-TERMINAL HYDROLASE"/>
    <property type="match status" value="1"/>
</dbReference>
<dbReference type="GO" id="GO:0043161">
    <property type="term" value="P:proteasome-mediated ubiquitin-dependent protein catabolic process"/>
    <property type="evidence" value="ECO:0007669"/>
    <property type="project" value="InterPro"/>
</dbReference>
<dbReference type="EC" id="3.4.19.12" evidence="7"/>